<reference evidence="2 3" key="1">
    <citation type="journal article" date="2020" name="G3 (Bethesda)">
        <title>Draft Genome of the Common Snapping Turtle, Chelydra serpentina, a Model for Phenotypic Plasticity in Reptiles.</title>
        <authorList>
            <person name="Das D."/>
            <person name="Singh S.K."/>
            <person name="Bierstedt J."/>
            <person name="Erickson A."/>
            <person name="Galli G.L.J."/>
            <person name="Crossley D.A. 2nd"/>
            <person name="Rhen T."/>
        </authorList>
    </citation>
    <scope>NUCLEOTIDE SEQUENCE [LARGE SCALE GENOMIC DNA]</scope>
    <source>
        <strain evidence="2">KW</strain>
    </source>
</reference>
<organism evidence="2 3">
    <name type="scientific">Chelydra serpentina</name>
    <name type="common">Snapping turtle</name>
    <name type="synonym">Testudo serpentina</name>
    <dbReference type="NCBI Taxonomy" id="8475"/>
    <lineage>
        <taxon>Eukaryota</taxon>
        <taxon>Metazoa</taxon>
        <taxon>Chordata</taxon>
        <taxon>Craniata</taxon>
        <taxon>Vertebrata</taxon>
        <taxon>Euteleostomi</taxon>
        <taxon>Archelosauria</taxon>
        <taxon>Testudinata</taxon>
        <taxon>Testudines</taxon>
        <taxon>Cryptodira</taxon>
        <taxon>Durocryptodira</taxon>
        <taxon>Americhelydia</taxon>
        <taxon>Chelydroidea</taxon>
        <taxon>Chelydridae</taxon>
        <taxon>Chelydra</taxon>
    </lineage>
</organism>
<feature type="chain" id="PRO_5035779979" evidence="1">
    <location>
        <begin position="21"/>
        <end position="63"/>
    </location>
</feature>
<name>A0A8T1S9Y5_CHESE</name>
<evidence type="ECO:0000313" key="3">
    <source>
        <dbReference type="Proteomes" id="UP000765507"/>
    </source>
</evidence>
<gene>
    <name evidence="2" type="ORF">G0U57_013796</name>
</gene>
<keyword evidence="1" id="KW-0732">Signal</keyword>
<keyword evidence="3" id="KW-1185">Reference proteome</keyword>
<dbReference type="EMBL" id="JAHGAV010000393">
    <property type="protein sequence ID" value="KAG6925638.1"/>
    <property type="molecule type" value="Genomic_DNA"/>
</dbReference>
<proteinExistence type="predicted"/>
<evidence type="ECO:0000313" key="2">
    <source>
        <dbReference type="EMBL" id="KAG6925638.1"/>
    </source>
</evidence>
<dbReference type="AlphaFoldDB" id="A0A8T1S9Y5"/>
<comment type="caution">
    <text evidence="2">The sequence shown here is derived from an EMBL/GenBank/DDBJ whole genome shotgun (WGS) entry which is preliminary data.</text>
</comment>
<feature type="signal peptide" evidence="1">
    <location>
        <begin position="1"/>
        <end position="20"/>
    </location>
</feature>
<dbReference type="Proteomes" id="UP000765507">
    <property type="component" value="Unassembled WGS sequence"/>
</dbReference>
<sequence length="63" mass="7091">MHSFQSLCSLLLCNALVVAAQRKLQKVPEQEENVMRIRMPQTLSRGEMVKSVSKAFLGINISM</sequence>
<accession>A0A8T1S9Y5</accession>
<evidence type="ECO:0000256" key="1">
    <source>
        <dbReference type="SAM" id="SignalP"/>
    </source>
</evidence>
<protein>
    <submittedName>
        <fullName evidence="2">Anterior gradient protein 2 -like protein</fullName>
    </submittedName>
</protein>